<feature type="non-terminal residue" evidence="1">
    <location>
        <position position="1"/>
    </location>
</feature>
<accession>A0ABD5T3A3</accession>
<evidence type="ECO:0000313" key="1">
    <source>
        <dbReference type="EMBL" id="MFC6771728.1"/>
    </source>
</evidence>
<sequence>EVARGETDFASATEYACSAVRHGLDLPAPFAALDTGAYRDRGALYAVKWAEKTFESMVAETAD</sequence>
<name>A0ABD5T3A3_9EURY</name>
<keyword evidence="2" id="KW-1185">Reference proteome</keyword>
<dbReference type="InterPro" id="IPR055515">
    <property type="entry name" value="DUF7089"/>
</dbReference>
<dbReference type="AlphaFoldDB" id="A0ABD5T3A3"/>
<organism evidence="1 2">
    <name type="scientific">Halorubrum pallidum</name>
    <dbReference type="NCBI Taxonomy" id="1526114"/>
    <lineage>
        <taxon>Archaea</taxon>
        <taxon>Methanobacteriati</taxon>
        <taxon>Methanobacteriota</taxon>
        <taxon>Stenosarchaea group</taxon>
        <taxon>Halobacteria</taxon>
        <taxon>Halobacteriales</taxon>
        <taxon>Haloferacaceae</taxon>
        <taxon>Halorubrum</taxon>
    </lineage>
</organism>
<dbReference type="EMBL" id="JBHSWT010000480">
    <property type="protein sequence ID" value="MFC6771728.1"/>
    <property type="molecule type" value="Genomic_DNA"/>
</dbReference>
<evidence type="ECO:0000313" key="2">
    <source>
        <dbReference type="Proteomes" id="UP001596274"/>
    </source>
</evidence>
<dbReference type="Proteomes" id="UP001596274">
    <property type="component" value="Unassembled WGS sequence"/>
</dbReference>
<reference evidence="1 2" key="1">
    <citation type="journal article" date="2019" name="Int. J. Syst. Evol. Microbiol.">
        <title>The Global Catalogue of Microorganisms (GCM) 10K type strain sequencing project: providing services to taxonomists for standard genome sequencing and annotation.</title>
        <authorList>
            <consortium name="The Broad Institute Genomics Platform"/>
            <consortium name="The Broad Institute Genome Sequencing Center for Infectious Disease"/>
            <person name="Wu L."/>
            <person name="Ma J."/>
        </authorList>
    </citation>
    <scope>NUCLEOTIDE SEQUENCE [LARGE SCALE GENOMIC DNA]</scope>
    <source>
        <strain evidence="1 2">PJ61</strain>
    </source>
</reference>
<protein>
    <submittedName>
        <fullName evidence="1">Uncharacterized protein</fullName>
    </submittedName>
</protein>
<proteinExistence type="predicted"/>
<comment type="caution">
    <text evidence="1">The sequence shown here is derived from an EMBL/GenBank/DDBJ whole genome shotgun (WGS) entry which is preliminary data.</text>
</comment>
<dbReference type="Pfam" id="PF23363">
    <property type="entry name" value="DUF7089"/>
    <property type="match status" value="1"/>
</dbReference>
<gene>
    <name evidence="1" type="ORF">ACFQDD_09405</name>
</gene>